<feature type="signal peptide" evidence="2">
    <location>
        <begin position="1"/>
        <end position="17"/>
    </location>
</feature>
<feature type="region of interest" description="Disordered" evidence="1">
    <location>
        <begin position="26"/>
        <end position="52"/>
    </location>
</feature>
<dbReference type="AlphaFoldDB" id="A0A518EQ64"/>
<dbReference type="RefSeq" id="WP_145196191.1">
    <property type="nucleotide sequence ID" value="NZ_CP036434.1"/>
</dbReference>
<protein>
    <recommendedName>
        <fullName evidence="5">DUF3352 domain-containing protein</fullName>
    </recommendedName>
</protein>
<keyword evidence="2" id="KW-0732">Signal</keyword>
<reference evidence="3 4" key="1">
    <citation type="submission" date="2019-02" db="EMBL/GenBank/DDBJ databases">
        <title>Deep-cultivation of Planctomycetes and their phenomic and genomic characterization uncovers novel biology.</title>
        <authorList>
            <person name="Wiegand S."/>
            <person name="Jogler M."/>
            <person name="Boedeker C."/>
            <person name="Pinto D."/>
            <person name="Vollmers J."/>
            <person name="Rivas-Marin E."/>
            <person name="Kohn T."/>
            <person name="Peeters S.H."/>
            <person name="Heuer A."/>
            <person name="Rast P."/>
            <person name="Oberbeckmann S."/>
            <person name="Bunk B."/>
            <person name="Jeske O."/>
            <person name="Meyerdierks A."/>
            <person name="Storesund J.E."/>
            <person name="Kallscheuer N."/>
            <person name="Luecker S."/>
            <person name="Lage O.M."/>
            <person name="Pohl T."/>
            <person name="Merkel B.J."/>
            <person name="Hornburger P."/>
            <person name="Mueller R.-W."/>
            <person name="Bruemmer F."/>
            <person name="Labrenz M."/>
            <person name="Spormann A.M."/>
            <person name="Op den Camp H."/>
            <person name="Overmann J."/>
            <person name="Amann R."/>
            <person name="Jetten M.S.M."/>
            <person name="Mascher T."/>
            <person name="Medema M.H."/>
            <person name="Devos D.P."/>
            <person name="Kaster A.-K."/>
            <person name="Ovreas L."/>
            <person name="Rohde M."/>
            <person name="Galperin M.Y."/>
            <person name="Jogler C."/>
        </authorList>
    </citation>
    <scope>NUCLEOTIDE SEQUENCE [LARGE SCALE GENOMIC DNA]</scope>
    <source>
        <strain evidence="3 4">Poly30</strain>
    </source>
</reference>
<evidence type="ECO:0000256" key="1">
    <source>
        <dbReference type="SAM" id="MobiDB-lite"/>
    </source>
</evidence>
<organism evidence="3 4">
    <name type="scientific">Saltatorellus ferox</name>
    <dbReference type="NCBI Taxonomy" id="2528018"/>
    <lineage>
        <taxon>Bacteria</taxon>
        <taxon>Pseudomonadati</taxon>
        <taxon>Planctomycetota</taxon>
        <taxon>Planctomycetia</taxon>
        <taxon>Planctomycetia incertae sedis</taxon>
        <taxon>Saltatorellus</taxon>
    </lineage>
</organism>
<evidence type="ECO:0008006" key="5">
    <source>
        <dbReference type="Google" id="ProtNLM"/>
    </source>
</evidence>
<proteinExistence type="predicted"/>
<dbReference type="EMBL" id="CP036434">
    <property type="protein sequence ID" value="QDV06211.1"/>
    <property type="molecule type" value="Genomic_DNA"/>
</dbReference>
<feature type="chain" id="PRO_5021727213" description="DUF3352 domain-containing protein" evidence="2">
    <location>
        <begin position="18"/>
        <end position="598"/>
    </location>
</feature>
<evidence type="ECO:0000313" key="4">
    <source>
        <dbReference type="Proteomes" id="UP000320390"/>
    </source>
</evidence>
<dbReference type="Proteomes" id="UP000320390">
    <property type="component" value="Chromosome"/>
</dbReference>
<evidence type="ECO:0000256" key="2">
    <source>
        <dbReference type="SAM" id="SignalP"/>
    </source>
</evidence>
<name>A0A518EQ64_9BACT</name>
<keyword evidence="4" id="KW-1185">Reference proteome</keyword>
<gene>
    <name evidence="3" type="ORF">Poly30_17180</name>
</gene>
<accession>A0A518EQ64</accession>
<sequence length="598" mass="63058" precursor="true">MTHPALLALLAAPLCSAANLGPLATTSPSQEGAATPVEASAPQAGQEPASQPGPIPLMTMGMGDLTKGPVHPKDAALVRALGWLDERLAELPSELGRDLPRELQPAFEADSIPVWLRLLTAQKRFAISALGAPPQRGQMPFLMSVAVDEASDEAAARYEGALKGLLQRMQAPFPMEMIQREGSALQVNMGAELAPMGHTRAAQMLGSEQPSFEMEMNVGGYLRFVQGMMMDSGAPYEAMVVFDVLSRMGLDNAVIEVASSGDGTTSQTASILTGIGGRMKAAGILPEGGLTAAHLAPVPADATWASVQRMDMEAVFDAINALAGEYMKEQMGDSADIAETVKGLIGIDLRSGLFGALGDTYGMYASESTGGGGISSTVLFFSLRDSEALLETKEQLEEVLNGIAAGETDGYVNIRSWTRGDDEYTTVMFPGLPIPFEPTMAMGENWLVIAATPQAAMGAMDQIAGSGPSLATKPSVARIVADGTKSGVSFMDGEHFAREGYGLTSMMFSSVSNGVRSRMDAMRDPGPVMPVYHVFQDGIQDTVGYSELQGDDLITRQTSDGSIVVQTAILTGFMTEYGTFILLPAVLAAGAPQFMRNF</sequence>
<evidence type="ECO:0000313" key="3">
    <source>
        <dbReference type="EMBL" id="QDV06211.1"/>
    </source>
</evidence>